<name>A0A699XPI7_TANCI</name>
<dbReference type="AlphaFoldDB" id="A0A699XPI7"/>
<protein>
    <submittedName>
        <fullName evidence="1">Uncharacterized protein</fullName>
    </submittedName>
</protein>
<reference evidence="1" key="1">
    <citation type="journal article" date="2019" name="Sci. Rep.">
        <title>Draft genome of Tanacetum cinerariifolium, the natural source of mosquito coil.</title>
        <authorList>
            <person name="Yamashiro T."/>
            <person name="Shiraishi A."/>
            <person name="Satake H."/>
            <person name="Nakayama K."/>
        </authorList>
    </citation>
    <scope>NUCLEOTIDE SEQUENCE</scope>
</reference>
<organism evidence="1">
    <name type="scientific">Tanacetum cinerariifolium</name>
    <name type="common">Dalmatian daisy</name>
    <name type="synonym">Chrysanthemum cinerariifolium</name>
    <dbReference type="NCBI Taxonomy" id="118510"/>
    <lineage>
        <taxon>Eukaryota</taxon>
        <taxon>Viridiplantae</taxon>
        <taxon>Streptophyta</taxon>
        <taxon>Embryophyta</taxon>
        <taxon>Tracheophyta</taxon>
        <taxon>Spermatophyta</taxon>
        <taxon>Magnoliopsida</taxon>
        <taxon>eudicotyledons</taxon>
        <taxon>Gunneridae</taxon>
        <taxon>Pentapetalae</taxon>
        <taxon>asterids</taxon>
        <taxon>campanulids</taxon>
        <taxon>Asterales</taxon>
        <taxon>Asteraceae</taxon>
        <taxon>Asteroideae</taxon>
        <taxon>Anthemideae</taxon>
        <taxon>Anthemidinae</taxon>
        <taxon>Tanacetum</taxon>
    </lineage>
</organism>
<sequence>RVRESGVEDRIDRETRILFGFAGKIPPEKFSGGGRVVAGGG</sequence>
<dbReference type="EMBL" id="BKCJ011902544">
    <property type="protein sequence ID" value="GFD61825.1"/>
    <property type="molecule type" value="Genomic_DNA"/>
</dbReference>
<evidence type="ECO:0000313" key="1">
    <source>
        <dbReference type="EMBL" id="GFD61825.1"/>
    </source>
</evidence>
<comment type="caution">
    <text evidence="1">The sequence shown here is derived from an EMBL/GenBank/DDBJ whole genome shotgun (WGS) entry which is preliminary data.</text>
</comment>
<gene>
    <name evidence="1" type="ORF">Tci_933794</name>
</gene>
<feature type="non-terminal residue" evidence="1">
    <location>
        <position position="1"/>
    </location>
</feature>
<accession>A0A699XPI7</accession>
<proteinExistence type="predicted"/>